<keyword evidence="1" id="KW-0853">WD repeat</keyword>
<evidence type="ECO:0000256" key="1">
    <source>
        <dbReference type="ARBA" id="ARBA00022574"/>
    </source>
</evidence>
<dbReference type="AlphaFoldDB" id="A0A409Y457"/>
<dbReference type="SUPFAM" id="SSF50998">
    <property type="entry name" value="Quinoprotein alcohol dehydrogenase-like"/>
    <property type="match status" value="1"/>
</dbReference>
<keyword evidence="2" id="KW-0677">Repeat</keyword>
<sequence length="454" mass="51515">MMPPSLEERAPNRFSVKLPAGSTTDRLRSEIALTEAYCVVHLSNGFCVYSRPDFTLKWSIDHPTGDAAYAFDVEDNVLAARYLDCTIHIWDLLDGTCKAVVRDEAAGSAPRADHRFAGFIRPWTLKMKNNDIATEGGIPYYPMMVTWAVPLDFDDNGDEDCLRIWGLPRGRSSTSNNLQDFCILREINTKGSKCKSFRVYGRLAAAACRDWTIRVWDIISGDCKLVLIGHDWVERVFITAERIYSVSLVALRIWDAHSGKCLRIIGPYRNLSLRGGIHSQYFVCSLGENFCVFDRRSGKLVSEFNNRFGERRTYLLFYIDDNKMILRACQDTRLGAENSAIPMEVNFKVLETKSSKVLGNYSIEDAEENWPIYTCSGPETRVSLVQREATSFLDLWDFNDVSYNGGQETRDQLAQRQLDSSVTEESRSTPKEGNARVIQISVIIPHYDLIQIPC</sequence>
<evidence type="ECO:0000313" key="4">
    <source>
        <dbReference type="Proteomes" id="UP000284706"/>
    </source>
</evidence>
<dbReference type="InParanoid" id="A0A409Y457"/>
<comment type="caution">
    <text evidence="3">The sequence shown here is derived from an EMBL/GenBank/DDBJ whole genome shotgun (WGS) entry which is preliminary data.</text>
</comment>
<dbReference type="Gene3D" id="2.130.10.10">
    <property type="entry name" value="YVTN repeat-like/Quinoprotein amine dehydrogenase"/>
    <property type="match status" value="1"/>
</dbReference>
<dbReference type="STRING" id="231916.A0A409Y457"/>
<gene>
    <name evidence="3" type="ORF">CVT26_012803</name>
</gene>
<dbReference type="PANTHER" id="PTHR22847">
    <property type="entry name" value="WD40 REPEAT PROTEIN"/>
    <property type="match status" value="1"/>
</dbReference>
<dbReference type="InterPro" id="IPR015943">
    <property type="entry name" value="WD40/YVTN_repeat-like_dom_sf"/>
</dbReference>
<protein>
    <submittedName>
        <fullName evidence="3">Uncharacterized protein</fullName>
    </submittedName>
</protein>
<accession>A0A409Y457</accession>
<dbReference type="OrthoDB" id="10257301at2759"/>
<evidence type="ECO:0000256" key="2">
    <source>
        <dbReference type="ARBA" id="ARBA00022737"/>
    </source>
</evidence>
<proteinExistence type="predicted"/>
<name>A0A409Y457_9AGAR</name>
<dbReference type="EMBL" id="NHYE01001198">
    <property type="protein sequence ID" value="PPQ97773.1"/>
    <property type="molecule type" value="Genomic_DNA"/>
</dbReference>
<dbReference type="InterPro" id="IPR011047">
    <property type="entry name" value="Quinoprotein_ADH-like_sf"/>
</dbReference>
<organism evidence="3 4">
    <name type="scientific">Gymnopilus dilepis</name>
    <dbReference type="NCBI Taxonomy" id="231916"/>
    <lineage>
        <taxon>Eukaryota</taxon>
        <taxon>Fungi</taxon>
        <taxon>Dikarya</taxon>
        <taxon>Basidiomycota</taxon>
        <taxon>Agaricomycotina</taxon>
        <taxon>Agaricomycetes</taxon>
        <taxon>Agaricomycetidae</taxon>
        <taxon>Agaricales</taxon>
        <taxon>Agaricineae</taxon>
        <taxon>Hymenogastraceae</taxon>
        <taxon>Gymnopilus</taxon>
    </lineage>
</organism>
<keyword evidence="4" id="KW-1185">Reference proteome</keyword>
<reference evidence="3 4" key="1">
    <citation type="journal article" date="2018" name="Evol. Lett.">
        <title>Horizontal gene cluster transfer increased hallucinogenic mushroom diversity.</title>
        <authorList>
            <person name="Reynolds H.T."/>
            <person name="Vijayakumar V."/>
            <person name="Gluck-Thaler E."/>
            <person name="Korotkin H.B."/>
            <person name="Matheny P.B."/>
            <person name="Slot J.C."/>
        </authorList>
    </citation>
    <scope>NUCLEOTIDE SEQUENCE [LARGE SCALE GENOMIC DNA]</scope>
    <source>
        <strain evidence="3 4">SRW20</strain>
    </source>
</reference>
<evidence type="ECO:0000313" key="3">
    <source>
        <dbReference type="EMBL" id="PPQ97773.1"/>
    </source>
</evidence>
<dbReference type="Proteomes" id="UP000284706">
    <property type="component" value="Unassembled WGS sequence"/>
</dbReference>
<dbReference type="PANTHER" id="PTHR22847:SF637">
    <property type="entry name" value="WD REPEAT DOMAIN 5B"/>
    <property type="match status" value="1"/>
</dbReference>